<name>A0ACC3NVS4_9PEZI</name>
<organism evidence="1 2">
    <name type="scientific">Vermiconidia calcicola</name>
    <dbReference type="NCBI Taxonomy" id="1690605"/>
    <lineage>
        <taxon>Eukaryota</taxon>
        <taxon>Fungi</taxon>
        <taxon>Dikarya</taxon>
        <taxon>Ascomycota</taxon>
        <taxon>Pezizomycotina</taxon>
        <taxon>Dothideomycetes</taxon>
        <taxon>Dothideomycetidae</taxon>
        <taxon>Mycosphaerellales</taxon>
        <taxon>Extremaceae</taxon>
        <taxon>Vermiconidia</taxon>
    </lineage>
</organism>
<keyword evidence="2" id="KW-1185">Reference proteome</keyword>
<sequence>MDTRDRFYTNIRLRDEGGLSLRRTSNAVPTEYSRTSSALPQLIPSTNRARLERPINLLCRSGVAKMHQRSQQSTQPQQLQPFREEEEVVFDEGLNEATKPKGLILERMATLDSATTEMKCKCNQKKVDSAVGYLQANIITRPKTLASHQPHINKEEKSEEDRATEEVIEDDSDRPEKEAESQADGQVSPGTFFDQLYTVANQDDHAGAAQPPPLYTKEEQRKIREGFDVNVQRSSPAWLVVPRWYHIRPPLCHYVCYQGQTTVLKASPGLVESTSELLEEVLFPAPHSMATSYPGSVFSSQLVSKPLSGVMARAKVLATGVCIAWPAYGKSLDVAGGTLEVKRRSHTLCVNIAKLGESQQRCPS</sequence>
<gene>
    <name evidence="1" type="ORF">LTR37_001443</name>
</gene>
<proteinExistence type="predicted"/>
<protein>
    <submittedName>
        <fullName evidence="1">Uncharacterized protein</fullName>
    </submittedName>
</protein>
<evidence type="ECO:0000313" key="2">
    <source>
        <dbReference type="Proteomes" id="UP001281147"/>
    </source>
</evidence>
<dbReference type="EMBL" id="JAUTXU010000007">
    <property type="protein sequence ID" value="KAK3723959.1"/>
    <property type="molecule type" value="Genomic_DNA"/>
</dbReference>
<dbReference type="Proteomes" id="UP001281147">
    <property type="component" value="Unassembled WGS sequence"/>
</dbReference>
<accession>A0ACC3NVS4</accession>
<reference evidence="1" key="1">
    <citation type="submission" date="2023-07" db="EMBL/GenBank/DDBJ databases">
        <title>Black Yeasts Isolated from many extreme environments.</title>
        <authorList>
            <person name="Coleine C."/>
            <person name="Stajich J.E."/>
            <person name="Selbmann L."/>
        </authorList>
    </citation>
    <scope>NUCLEOTIDE SEQUENCE</scope>
    <source>
        <strain evidence="1">CCFEE 5714</strain>
    </source>
</reference>
<evidence type="ECO:0000313" key="1">
    <source>
        <dbReference type="EMBL" id="KAK3723959.1"/>
    </source>
</evidence>
<comment type="caution">
    <text evidence="1">The sequence shown here is derived from an EMBL/GenBank/DDBJ whole genome shotgun (WGS) entry which is preliminary data.</text>
</comment>